<evidence type="ECO:0000313" key="2">
    <source>
        <dbReference type="EMBL" id="NMH96614.1"/>
    </source>
</evidence>
<dbReference type="Proteomes" id="UP000820669">
    <property type="component" value="Unassembled WGS sequence"/>
</dbReference>
<comment type="caution">
    <text evidence="2">The sequence shown here is derived from an EMBL/GenBank/DDBJ whole genome shotgun (WGS) entry which is preliminary data.</text>
</comment>
<name>A0ABX1S6R3_9PSEU</name>
<dbReference type="InterPro" id="IPR041657">
    <property type="entry name" value="HTH_17"/>
</dbReference>
<protein>
    <submittedName>
        <fullName evidence="2">Helix-turn-helix domain-containing protein</fullName>
    </submittedName>
</protein>
<gene>
    <name evidence="2" type="ORF">HF526_04690</name>
</gene>
<dbReference type="NCBIfam" id="TIGR01764">
    <property type="entry name" value="excise"/>
    <property type="match status" value="1"/>
</dbReference>
<keyword evidence="3" id="KW-1185">Reference proteome</keyword>
<evidence type="ECO:0000313" key="3">
    <source>
        <dbReference type="Proteomes" id="UP000820669"/>
    </source>
</evidence>
<dbReference type="EMBL" id="JAAXLA010000005">
    <property type="protein sequence ID" value="NMH96614.1"/>
    <property type="molecule type" value="Genomic_DNA"/>
</dbReference>
<accession>A0ABX1S6R3</accession>
<dbReference type="Pfam" id="PF12728">
    <property type="entry name" value="HTH_17"/>
    <property type="match status" value="1"/>
</dbReference>
<dbReference type="InterPro" id="IPR009061">
    <property type="entry name" value="DNA-bd_dom_put_sf"/>
</dbReference>
<organism evidence="2 3">
    <name type="scientific">Pseudonocardia acidicola</name>
    <dbReference type="NCBI Taxonomy" id="2724939"/>
    <lineage>
        <taxon>Bacteria</taxon>
        <taxon>Bacillati</taxon>
        <taxon>Actinomycetota</taxon>
        <taxon>Actinomycetes</taxon>
        <taxon>Pseudonocardiales</taxon>
        <taxon>Pseudonocardiaceae</taxon>
        <taxon>Pseudonocardia</taxon>
    </lineage>
</organism>
<evidence type="ECO:0000259" key="1">
    <source>
        <dbReference type="Pfam" id="PF12728"/>
    </source>
</evidence>
<feature type="domain" description="Helix-turn-helix" evidence="1">
    <location>
        <begin position="73"/>
        <end position="121"/>
    </location>
</feature>
<sequence>MTRTFHDRTVMPPEETESLTKMVAAFRDEGKAALVGPDDVRWDLPAEAYRVLKEVLQAMAKGLAITVVPQHTMLTTQEAADMLGISRPTLVKLLESGEIPFEPRGRHRRLLLADVLDYQERVRVERKKQLTAMVDEAGEHDLYAATATPRPTR</sequence>
<proteinExistence type="predicted"/>
<dbReference type="SUPFAM" id="SSF46955">
    <property type="entry name" value="Putative DNA-binding domain"/>
    <property type="match status" value="1"/>
</dbReference>
<reference evidence="2 3" key="1">
    <citation type="submission" date="2020-04" db="EMBL/GenBank/DDBJ databases">
        <authorList>
            <person name="Klaysubun C."/>
            <person name="Duangmal K."/>
            <person name="Lipun K."/>
        </authorList>
    </citation>
    <scope>NUCLEOTIDE SEQUENCE [LARGE SCALE GENOMIC DNA]</scope>
    <source>
        <strain evidence="2 3">K10HN5</strain>
    </source>
</reference>
<dbReference type="InterPro" id="IPR010093">
    <property type="entry name" value="SinI_DNA-bd"/>
</dbReference>